<dbReference type="Pfam" id="PF00248">
    <property type="entry name" value="Aldo_ket_red"/>
    <property type="match status" value="1"/>
</dbReference>
<evidence type="ECO:0000256" key="5">
    <source>
        <dbReference type="PIRSR" id="PIRSR000097-3"/>
    </source>
</evidence>
<keyword evidence="8" id="KW-1185">Reference proteome</keyword>
<evidence type="ECO:0000256" key="1">
    <source>
        <dbReference type="ARBA" id="ARBA00007905"/>
    </source>
</evidence>
<protein>
    <recommendedName>
        <fullName evidence="6">NADP-dependent oxidoreductase domain-containing protein</fullName>
    </recommendedName>
</protein>
<keyword evidence="2" id="KW-0560">Oxidoreductase</keyword>
<sequence>LTLSSTRTLSDGYKIPRFGLGLYDLDEKHTKQAVLWALENGYRMIDTAASYNNEKRVGEALRESAVPRSEVYLVTKVYHTDHGYEKTMKAYDRSLSALGVDYVDLYLIHFPVPAGVVGSWEAMAELQGKGLTRSIGVSNFNIHHLEALQKHSVIPPVVNQIEVHPYLQMEELVDFCRKHSIAIQAYSPLTRGEKLHDPLLRSLGDKYGKTPAQVLLRWSLQKGYICISKSVQLSRIIENVDVFNFTISMADMEILDGLEENLRTGRHKILWPWEG</sequence>
<dbReference type="AlphaFoldDB" id="A7RRF6"/>
<dbReference type="STRING" id="45351.A7RRF6"/>
<dbReference type="EMBL" id="DS469531">
    <property type="protein sequence ID" value="EDO45940.1"/>
    <property type="molecule type" value="Genomic_DNA"/>
</dbReference>
<dbReference type="InterPro" id="IPR018170">
    <property type="entry name" value="Aldo/ket_reductase_CS"/>
</dbReference>
<dbReference type="OrthoDB" id="416253at2759"/>
<reference evidence="7 8" key="1">
    <citation type="journal article" date="2007" name="Science">
        <title>Sea anemone genome reveals ancestral eumetazoan gene repertoire and genomic organization.</title>
        <authorList>
            <person name="Putnam N.H."/>
            <person name="Srivastava M."/>
            <person name="Hellsten U."/>
            <person name="Dirks B."/>
            <person name="Chapman J."/>
            <person name="Salamov A."/>
            <person name="Terry A."/>
            <person name="Shapiro H."/>
            <person name="Lindquist E."/>
            <person name="Kapitonov V.V."/>
            <person name="Jurka J."/>
            <person name="Genikhovich G."/>
            <person name="Grigoriev I.V."/>
            <person name="Lucas S.M."/>
            <person name="Steele R.E."/>
            <person name="Finnerty J.R."/>
            <person name="Technau U."/>
            <person name="Martindale M.Q."/>
            <person name="Rokhsar D.S."/>
        </authorList>
    </citation>
    <scope>NUCLEOTIDE SEQUENCE [LARGE SCALE GENOMIC DNA]</scope>
    <source>
        <strain evidence="8">CH2 X CH6</strain>
    </source>
</reference>
<dbReference type="OMA" id="MEIHPWY"/>
<feature type="site" description="Lowers pKa of active site Tyr" evidence="5">
    <location>
        <position position="76"/>
    </location>
</feature>
<name>A7RRF6_NEMVE</name>
<evidence type="ECO:0000313" key="7">
    <source>
        <dbReference type="EMBL" id="EDO45940.1"/>
    </source>
</evidence>
<feature type="binding site" evidence="4">
    <location>
        <position position="109"/>
    </location>
    <ligand>
        <name>substrate</name>
    </ligand>
</feature>
<dbReference type="InterPro" id="IPR023210">
    <property type="entry name" value="NADP_OxRdtase_dom"/>
</dbReference>
<dbReference type="PANTHER" id="PTHR43827">
    <property type="entry name" value="2,5-DIKETO-D-GLUCONIC ACID REDUCTASE"/>
    <property type="match status" value="1"/>
</dbReference>
<dbReference type="InParanoid" id="A7RRF6"/>
<dbReference type="CDD" id="cd19071">
    <property type="entry name" value="AKR_AKR1-5-like"/>
    <property type="match status" value="1"/>
</dbReference>
<feature type="active site" description="Proton donor" evidence="3">
    <location>
        <position position="51"/>
    </location>
</feature>
<dbReference type="InterPro" id="IPR036812">
    <property type="entry name" value="NAD(P)_OxRdtase_dom_sf"/>
</dbReference>
<dbReference type="PANTHER" id="PTHR43827:SF13">
    <property type="entry name" value="ALDO_KETO REDUCTASE FAMILY PROTEIN"/>
    <property type="match status" value="1"/>
</dbReference>
<dbReference type="KEGG" id="nve:5518082"/>
<evidence type="ECO:0000259" key="6">
    <source>
        <dbReference type="Pfam" id="PF00248"/>
    </source>
</evidence>
<dbReference type="SUPFAM" id="SSF51430">
    <property type="entry name" value="NAD(P)-linked oxidoreductase"/>
    <property type="match status" value="1"/>
</dbReference>
<dbReference type="Proteomes" id="UP000001593">
    <property type="component" value="Unassembled WGS sequence"/>
</dbReference>
<evidence type="ECO:0000256" key="3">
    <source>
        <dbReference type="PIRSR" id="PIRSR000097-1"/>
    </source>
</evidence>
<dbReference type="PRINTS" id="PR00069">
    <property type="entry name" value="ALDKETRDTASE"/>
</dbReference>
<evidence type="ECO:0000256" key="4">
    <source>
        <dbReference type="PIRSR" id="PIRSR000097-2"/>
    </source>
</evidence>
<organism evidence="7 8">
    <name type="scientific">Nematostella vectensis</name>
    <name type="common">Starlet sea anemone</name>
    <dbReference type="NCBI Taxonomy" id="45351"/>
    <lineage>
        <taxon>Eukaryota</taxon>
        <taxon>Metazoa</taxon>
        <taxon>Cnidaria</taxon>
        <taxon>Anthozoa</taxon>
        <taxon>Hexacorallia</taxon>
        <taxon>Actiniaria</taxon>
        <taxon>Edwardsiidae</taxon>
        <taxon>Nematostella</taxon>
    </lineage>
</organism>
<accession>A7RRF6</accession>
<dbReference type="PhylomeDB" id="A7RRF6"/>
<dbReference type="PROSITE" id="PS00062">
    <property type="entry name" value="ALDOKETO_REDUCTASE_2"/>
    <property type="match status" value="1"/>
</dbReference>
<feature type="domain" description="NADP-dependent oxidoreductase" evidence="6">
    <location>
        <begin position="25"/>
        <end position="259"/>
    </location>
</feature>
<gene>
    <name evidence="7" type="ORF">NEMVEDRAFT_v1g90844</name>
</gene>
<dbReference type="Gene3D" id="3.20.20.100">
    <property type="entry name" value="NADP-dependent oxidoreductase domain"/>
    <property type="match status" value="1"/>
</dbReference>
<feature type="non-terminal residue" evidence="7">
    <location>
        <position position="1"/>
    </location>
</feature>
<evidence type="ECO:0000256" key="2">
    <source>
        <dbReference type="ARBA" id="ARBA00023002"/>
    </source>
</evidence>
<dbReference type="PIRSF" id="PIRSF000097">
    <property type="entry name" value="AKR"/>
    <property type="match status" value="1"/>
</dbReference>
<dbReference type="HOGENOM" id="CLU_023205_0_1_1"/>
<dbReference type="FunFam" id="3.20.20.100:FF:000015">
    <property type="entry name" value="Oxidoreductase, aldo/keto reductase family"/>
    <property type="match status" value="1"/>
</dbReference>
<dbReference type="GO" id="GO:0016491">
    <property type="term" value="F:oxidoreductase activity"/>
    <property type="evidence" value="ECO:0007669"/>
    <property type="project" value="UniProtKB-KW"/>
</dbReference>
<proteinExistence type="inferred from homology"/>
<dbReference type="InterPro" id="IPR020471">
    <property type="entry name" value="AKR"/>
</dbReference>
<evidence type="ECO:0000313" key="8">
    <source>
        <dbReference type="Proteomes" id="UP000001593"/>
    </source>
</evidence>
<comment type="similarity">
    <text evidence="1">Belongs to the aldo/keto reductase family.</text>
</comment>
<dbReference type="eggNOG" id="KOG1577">
    <property type="taxonomic scope" value="Eukaryota"/>
</dbReference>